<organism evidence="2 3">
    <name type="scientific">Modicella reniformis</name>
    <dbReference type="NCBI Taxonomy" id="1440133"/>
    <lineage>
        <taxon>Eukaryota</taxon>
        <taxon>Fungi</taxon>
        <taxon>Fungi incertae sedis</taxon>
        <taxon>Mucoromycota</taxon>
        <taxon>Mortierellomycotina</taxon>
        <taxon>Mortierellomycetes</taxon>
        <taxon>Mortierellales</taxon>
        <taxon>Mortierellaceae</taxon>
        <taxon>Modicella</taxon>
    </lineage>
</organism>
<evidence type="ECO:0000313" key="2">
    <source>
        <dbReference type="EMBL" id="KAG0006648.1"/>
    </source>
</evidence>
<comment type="caution">
    <text evidence="2">The sequence shown here is derived from an EMBL/GenBank/DDBJ whole genome shotgun (WGS) entry which is preliminary data.</text>
</comment>
<dbReference type="InterPro" id="IPR036629">
    <property type="entry name" value="YjbJ_sf"/>
</dbReference>
<feature type="region of interest" description="Disordered" evidence="1">
    <location>
        <begin position="72"/>
        <end position="98"/>
    </location>
</feature>
<proteinExistence type="predicted"/>
<evidence type="ECO:0000313" key="3">
    <source>
        <dbReference type="Proteomes" id="UP000749646"/>
    </source>
</evidence>
<accession>A0A9P6MKY6</accession>
<reference evidence="2" key="1">
    <citation type="journal article" date="2020" name="Fungal Divers.">
        <title>Resolving the Mortierellaceae phylogeny through synthesis of multi-gene phylogenetics and phylogenomics.</title>
        <authorList>
            <person name="Vandepol N."/>
            <person name="Liber J."/>
            <person name="Desiro A."/>
            <person name="Na H."/>
            <person name="Kennedy M."/>
            <person name="Barry K."/>
            <person name="Grigoriev I.V."/>
            <person name="Miller A.N."/>
            <person name="O'Donnell K."/>
            <person name="Stajich J.E."/>
            <person name="Bonito G."/>
        </authorList>
    </citation>
    <scope>NUCLEOTIDE SEQUENCE</scope>
    <source>
        <strain evidence="2">MES-2147</strain>
    </source>
</reference>
<dbReference type="EMBL" id="JAAAHW010000080">
    <property type="protein sequence ID" value="KAG0006648.1"/>
    <property type="molecule type" value="Genomic_DNA"/>
</dbReference>
<feature type="compositionally biased region" description="Basic and acidic residues" evidence="1">
    <location>
        <begin position="80"/>
        <end position="98"/>
    </location>
</feature>
<gene>
    <name evidence="2" type="ORF">BGZ65_005612</name>
</gene>
<keyword evidence="3" id="KW-1185">Reference proteome</keyword>
<name>A0A9P6MKY6_9FUNG</name>
<dbReference type="OrthoDB" id="9999611at2759"/>
<evidence type="ECO:0000256" key="1">
    <source>
        <dbReference type="SAM" id="MobiDB-lite"/>
    </source>
</evidence>
<dbReference type="Proteomes" id="UP000749646">
    <property type="component" value="Unassembled WGS sequence"/>
</dbReference>
<protein>
    <recommendedName>
        <fullName evidence="4">CsbD-like domain-containing protein</fullName>
    </recommendedName>
</protein>
<evidence type="ECO:0008006" key="4">
    <source>
        <dbReference type="Google" id="ProtNLM"/>
    </source>
</evidence>
<sequence>MSDLGNKLSNTANSYIGGAKQTVGEKLGYPDLAATGAQQKSEADAKAAAAVAQAKFEGDVHKVQGQIEQKIGQATGDSSLEARGHANETRGDLERRAA</sequence>
<dbReference type="AlphaFoldDB" id="A0A9P6MKY6"/>
<dbReference type="SUPFAM" id="SSF69047">
    <property type="entry name" value="Hypothetical protein YjbJ"/>
    <property type="match status" value="1"/>
</dbReference>